<feature type="region of interest" description="Disordered" evidence="1">
    <location>
        <begin position="217"/>
        <end position="319"/>
    </location>
</feature>
<keyword evidence="4" id="KW-1185">Reference proteome</keyword>
<feature type="compositionally biased region" description="Low complexity" evidence="1">
    <location>
        <begin position="253"/>
        <end position="276"/>
    </location>
</feature>
<gene>
    <name evidence="3" type="ORF">PLOB_00029296</name>
</gene>
<dbReference type="InterPro" id="IPR031600">
    <property type="entry name" value="DUF4706"/>
</dbReference>
<reference evidence="3 4" key="1">
    <citation type="submission" date="2022-05" db="EMBL/GenBank/DDBJ databases">
        <authorList>
            <consortium name="Genoscope - CEA"/>
            <person name="William W."/>
        </authorList>
    </citation>
    <scope>NUCLEOTIDE SEQUENCE [LARGE SCALE GENOMIC DNA]</scope>
</reference>
<proteinExistence type="predicted"/>
<dbReference type="Proteomes" id="UP001159405">
    <property type="component" value="Unassembled WGS sequence"/>
</dbReference>
<dbReference type="PANTHER" id="PTHR34394">
    <property type="entry name" value="SIMILAR TO RIKEN CDNA 2310022B05"/>
    <property type="match status" value="1"/>
</dbReference>
<evidence type="ECO:0000313" key="4">
    <source>
        <dbReference type="Proteomes" id="UP001159405"/>
    </source>
</evidence>
<comment type="caution">
    <text evidence="3">The sequence shown here is derived from an EMBL/GenBank/DDBJ whole genome shotgun (WGS) entry which is preliminary data.</text>
</comment>
<feature type="compositionally biased region" description="Basic and acidic residues" evidence="1">
    <location>
        <begin position="237"/>
        <end position="248"/>
    </location>
</feature>
<feature type="compositionally biased region" description="Polar residues" evidence="1">
    <location>
        <begin position="333"/>
        <end position="352"/>
    </location>
</feature>
<protein>
    <recommendedName>
        <fullName evidence="2">DUF4706 domain-containing protein</fullName>
    </recommendedName>
</protein>
<dbReference type="EMBL" id="CALNXK010000037">
    <property type="protein sequence ID" value="CAH3122232.1"/>
    <property type="molecule type" value="Genomic_DNA"/>
</dbReference>
<feature type="domain" description="DUF4706" evidence="2">
    <location>
        <begin position="65"/>
        <end position="180"/>
    </location>
</feature>
<feature type="region of interest" description="Disordered" evidence="1">
    <location>
        <begin position="333"/>
        <end position="357"/>
    </location>
</feature>
<evidence type="ECO:0000259" key="2">
    <source>
        <dbReference type="Pfam" id="PF15797"/>
    </source>
</evidence>
<evidence type="ECO:0000313" key="3">
    <source>
        <dbReference type="EMBL" id="CAH3122232.1"/>
    </source>
</evidence>
<feature type="compositionally biased region" description="Polar residues" evidence="1">
    <location>
        <begin position="277"/>
        <end position="319"/>
    </location>
</feature>
<organism evidence="3 4">
    <name type="scientific">Porites lobata</name>
    <dbReference type="NCBI Taxonomy" id="104759"/>
    <lineage>
        <taxon>Eukaryota</taxon>
        <taxon>Metazoa</taxon>
        <taxon>Cnidaria</taxon>
        <taxon>Anthozoa</taxon>
        <taxon>Hexacorallia</taxon>
        <taxon>Scleractinia</taxon>
        <taxon>Fungiina</taxon>
        <taxon>Poritidae</taxon>
        <taxon>Porites</taxon>
    </lineage>
</organism>
<sequence length="391" mass="43189">MATIISEAEVTAAIEEALAEDFGDMEDANADETPTETKIETMRFSFEPRNKYVTEVKDMNEYVLSYFESMNHMSKRIITEQRELMAEQGSRWNQLSPEEQDKLIDNRMLDPKVRKHYYVDQTFSTRKPDWFPVLRLAHGVSGSENSFNPRDSIASVTEIHSKDQFSAPWSWETKSQQDLSLLEEGELEQHLKNALEADSEEISTLASAEFKRRALNDVDTRSKDTSQSGSFPGSEPLSRKEFMFDGVKHSPASSMQGSKGSLSSSSSLPKGSKASLVSTTPPKGSKSNLVSTITPKGSNSNLASSTPLKGSKKNLVSDTPLTGSAVKVNVSSETQPWESSASFSTQLASEPSSQREDIGLQELNKSSTVSSEFTVDTASNSNDLMAFLQNW</sequence>
<name>A0ABN8NXI6_9CNID</name>
<evidence type="ECO:0000256" key="1">
    <source>
        <dbReference type="SAM" id="MobiDB-lite"/>
    </source>
</evidence>
<dbReference type="Pfam" id="PF15797">
    <property type="entry name" value="DUF4706"/>
    <property type="match status" value="1"/>
</dbReference>
<dbReference type="PANTHER" id="PTHR34394:SF1">
    <property type="entry name" value="SIMILAR TO RIKEN CDNA 2310022B05"/>
    <property type="match status" value="1"/>
</dbReference>
<accession>A0ABN8NXI6</accession>